<dbReference type="SUPFAM" id="SSF53098">
    <property type="entry name" value="Ribonuclease H-like"/>
    <property type="match status" value="1"/>
</dbReference>
<dbReference type="SUPFAM" id="SSF56219">
    <property type="entry name" value="DNase I-like"/>
    <property type="match status" value="1"/>
</dbReference>
<dbReference type="GO" id="GO:0003676">
    <property type="term" value="F:nucleic acid binding"/>
    <property type="evidence" value="ECO:0007669"/>
    <property type="project" value="InterPro"/>
</dbReference>
<dbReference type="InterPro" id="IPR012337">
    <property type="entry name" value="RNaseH-like_sf"/>
</dbReference>
<feature type="compositionally biased region" description="Polar residues" evidence="2">
    <location>
        <begin position="1"/>
        <end position="18"/>
    </location>
</feature>
<feature type="region of interest" description="Disordered" evidence="2">
    <location>
        <begin position="1285"/>
        <end position="1304"/>
    </location>
</feature>
<evidence type="ECO:0000259" key="4">
    <source>
        <dbReference type="PROSITE" id="PS50879"/>
    </source>
</evidence>
<dbReference type="PANTHER" id="PTHR33481">
    <property type="entry name" value="REVERSE TRANSCRIPTASE"/>
    <property type="match status" value="1"/>
</dbReference>
<evidence type="ECO:0000256" key="2">
    <source>
        <dbReference type="SAM" id="MobiDB-lite"/>
    </source>
</evidence>
<proteinExistence type="predicted"/>
<dbReference type="PROSITE" id="PS50879">
    <property type="entry name" value="RNASE_H_1"/>
    <property type="match status" value="1"/>
</dbReference>
<dbReference type="Proteomes" id="UP001362999">
    <property type="component" value="Unassembled WGS sequence"/>
</dbReference>
<dbReference type="GO" id="GO:0004523">
    <property type="term" value="F:RNA-DNA hybrid ribonuclease activity"/>
    <property type="evidence" value="ECO:0007669"/>
    <property type="project" value="InterPro"/>
</dbReference>
<keyword evidence="6" id="KW-1185">Reference proteome</keyword>
<feature type="region of interest" description="Disordered" evidence="2">
    <location>
        <begin position="737"/>
        <end position="766"/>
    </location>
</feature>
<dbReference type="EMBL" id="JAWWNJ010000017">
    <property type="protein sequence ID" value="KAK7038625.1"/>
    <property type="molecule type" value="Genomic_DNA"/>
</dbReference>
<dbReference type="InterPro" id="IPR036397">
    <property type="entry name" value="RNaseH_sf"/>
</dbReference>
<dbReference type="Pfam" id="PF00075">
    <property type="entry name" value="RNase_H"/>
    <property type="match status" value="1"/>
</dbReference>
<keyword evidence="1" id="KW-0862">Zinc</keyword>
<feature type="compositionally biased region" description="Basic residues" evidence="2">
    <location>
        <begin position="648"/>
        <end position="657"/>
    </location>
</feature>
<feature type="region of interest" description="Disordered" evidence="2">
    <location>
        <begin position="1"/>
        <end position="20"/>
    </location>
</feature>
<evidence type="ECO:0000313" key="5">
    <source>
        <dbReference type="EMBL" id="KAK7038625.1"/>
    </source>
</evidence>
<gene>
    <name evidence="5" type="ORF">R3P38DRAFT_3475941</name>
</gene>
<sequence length="1468" mass="162593">MPPQEGSVSAPRTGTSTVMPADLKRLIEDGKKSPANAASALRSLMPKNWKESQKMAFTSLTNYLEEKCKDRPPHQGEGPALTLDALVDRLGPMVDSAVEKAVARLPPKTYANAVRMTPRPRPDTSDFEVVINTTKVAEDHLLRTGTTTQIQDAVTKTLRELDGHFSPDFVLHNVRIGKGNKIILHAANASEAEKMRRLQGSWVPRLGAGLTVSERTFSVTVHGVPVGLIDPAGGATASVLHGANRSFIQHPSHIKSIRHLQGAARTQRSNKTHSSVVVSLTDARAADDLICHGTSFDGQHFATEKYIPLALQCYGCQQFGHIASACPFKSDPSRVRCAHCADNHATKDCSCPNHPTCSSRRSCAHVKAKCANCGGAHKSFDKNCPVKAEETARLAALHGGDTAYHDPAYDPHRSPPRPAGINSNSYSPFTIPSLDVVGLKLTTRQHTIFLFNTLFSSLAPSSLYILLGDFNRHDVVWAGPLYPERTNRDSNRQLAAPLIHLMGTYHLAQALPPGTPTHYSESAKSWSTIDLAFLSDDLSPTVARCTATDMYGSDHTSVELILDLDLTRNQFVPRPMYRKTDWDEYSKDLESRLGSTIWTLDSRESIDTAVSELTSHIREALRKHTPMSKPSPYAKRWWSPELTELRKEHKHASRKASTRSASAADREDARMKQRTYFAAIRRQKRRHWREWLEQADMQSVWLANKVVSAPTNVMASRTPPLKKPNGEVAETAEEICAKGTDHSRPSPPSLRSGGPPNRAAQIGTLKPRSRGSLFSVPCWHRRVPEFCFPITSYELGTPIPILLSYEPGWGSAEEKCEVLLETFFPTPPAADTSDIPNTRYPTPMALEEVNEAEVGKTIDDLSPFKAPGISAIPNVAIQKAKSSTSITENLQQLSKLMEKSLAWSDTHACKFDIKKFQLVHFTRNERRYDAAPLQIGQITVTAAETATYLGLILDRKLRWRQQVEKAIGKGTAAVLAACRLTRPAFGMPPRFVRSIYVSVVLPKALYGVSVWYEPIRQREGSTRMKGSVGTATRLARLQRTATRLITGAFKTTATDAMEYHAFVPPMRLRLNQMAHSAAVRLASLPRSHPLSKHVRWCSTHYVRHHRTPIHELFNAFPDAREAETISAIPTRGTWLPEFSWHIAESTEVGIEEAEALERDEHTLVVYSDGSGYEGCVGAAAFARDIRGKTHKRRFHLGSDSHHTVFEGELVGTILALDVIRAARHSGPSVILLDNQAAIRALASRPNNPGQYIVQAFHDQLATLLKHRGPSSVRIAWVPGHKDVEGNEAADGEAKAAATGGTPSNTKLTHKVQALKTTLPASAAALRASQKVLLRRLWSQQWTESHRGAKQRRFDTRPPGRSVLRLYRDRPRKDASLITQLRTGHVGLNAFLHRIHAVDSPNCLRCNTPETVSHFLLSCPRFRDARHTLRTTLKKPLSLSLLLGSPKHTTTLLHFIHSTKRFPLYHTAP</sequence>
<dbReference type="CDD" id="cd09276">
    <property type="entry name" value="Rnase_HI_RT_non_LTR"/>
    <property type="match status" value="1"/>
</dbReference>
<accession>A0AAW0CKA7</accession>
<dbReference type="Gene3D" id="3.30.420.10">
    <property type="entry name" value="Ribonuclease H-like superfamily/Ribonuclease H"/>
    <property type="match status" value="1"/>
</dbReference>
<comment type="caution">
    <text evidence="5">The sequence shown here is derived from an EMBL/GenBank/DDBJ whole genome shotgun (WGS) entry which is preliminary data.</text>
</comment>
<feature type="domain" description="CCHC-type" evidence="3">
    <location>
        <begin position="313"/>
        <end position="327"/>
    </location>
</feature>
<dbReference type="InterPro" id="IPR005135">
    <property type="entry name" value="Endo/exonuclease/phosphatase"/>
</dbReference>
<dbReference type="GO" id="GO:0008270">
    <property type="term" value="F:zinc ion binding"/>
    <property type="evidence" value="ECO:0007669"/>
    <property type="project" value="UniProtKB-KW"/>
</dbReference>
<feature type="region of interest" description="Disordered" evidence="2">
    <location>
        <begin position="648"/>
        <end position="668"/>
    </location>
</feature>
<dbReference type="InterPro" id="IPR002156">
    <property type="entry name" value="RNaseH_domain"/>
</dbReference>
<protein>
    <recommendedName>
        <fullName evidence="7">RNase H type-1 domain-containing protein</fullName>
    </recommendedName>
</protein>
<dbReference type="InterPro" id="IPR036691">
    <property type="entry name" value="Endo/exonu/phosph_ase_sf"/>
</dbReference>
<dbReference type="PANTHER" id="PTHR33481:SF1">
    <property type="entry name" value="ENDONUCLEASE_EXONUCLEASE_PHOSPHATASE DOMAIN-CONTAINING PROTEIN-RELATED"/>
    <property type="match status" value="1"/>
</dbReference>
<keyword evidence="1" id="KW-0863">Zinc-finger</keyword>
<evidence type="ECO:0000313" key="6">
    <source>
        <dbReference type="Proteomes" id="UP001362999"/>
    </source>
</evidence>
<feature type="domain" description="RNase H type-1" evidence="4">
    <location>
        <begin position="1159"/>
        <end position="1298"/>
    </location>
</feature>
<reference evidence="5 6" key="1">
    <citation type="journal article" date="2024" name="J Genomics">
        <title>Draft genome sequencing and assembly of Favolaschia claudopus CIRM-BRFM 2984 isolated from oak limbs.</title>
        <authorList>
            <person name="Navarro D."/>
            <person name="Drula E."/>
            <person name="Chaduli D."/>
            <person name="Cazenave R."/>
            <person name="Ahrendt S."/>
            <person name="Wang J."/>
            <person name="Lipzen A."/>
            <person name="Daum C."/>
            <person name="Barry K."/>
            <person name="Grigoriev I.V."/>
            <person name="Favel A."/>
            <person name="Rosso M.N."/>
            <person name="Martin F."/>
        </authorList>
    </citation>
    <scope>NUCLEOTIDE SEQUENCE [LARGE SCALE GENOMIC DNA]</scope>
    <source>
        <strain evidence="5 6">CIRM-BRFM 2984</strain>
    </source>
</reference>
<keyword evidence="1" id="KW-0479">Metal-binding</keyword>
<dbReference type="Pfam" id="PF14529">
    <property type="entry name" value="Exo_endo_phos_2"/>
    <property type="match status" value="1"/>
</dbReference>
<evidence type="ECO:0000259" key="3">
    <source>
        <dbReference type="PROSITE" id="PS50158"/>
    </source>
</evidence>
<evidence type="ECO:0008006" key="7">
    <source>
        <dbReference type="Google" id="ProtNLM"/>
    </source>
</evidence>
<dbReference type="Gene3D" id="3.60.10.10">
    <property type="entry name" value="Endonuclease/exonuclease/phosphatase"/>
    <property type="match status" value="1"/>
</dbReference>
<evidence type="ECO:0000256" key="1">
    <source>
        <dbReference type="PROSITE-ProRule" id="PRU00047"/>
    </source>
</evidence>
<dbReference type="PROSITE" id="PS50158">
    <property type="entry name" value="ZF_CCHC"/>
    <property type="match status" value="1"/>
</dbReference>
<dbReference type="InterPro" id="IPR001878">
    <property type="entry name" value="Znf_CCHC"/>
</dbReference>
<organism evidence="5 6">
    <name type="scientific">Favolaschia claudopus</name>
    <dbReference type="NCBI Taxonomy" id="2862362"/>
    <lineage>
        <taxon>Eukaryota</taxon>
        <taxon>Fungi</taxon>
        <taxon>Dikarya</taxon>
        <taxon>Basidiomycota</taxon>
        <taxon>Agaricomycotina</taxon>
        <taxon>Agaricomycetes</taxon>
        <taxon>Agaricomycetidae</taxon>
        <taxon>Agaricales</taxon>
        <taxon>Marasmiineae</taxon>
        <taxon>Mycenaceae</taxon>
        <taxon>Favolaschia</taxon>
    </lineage>
</organism>
<name>A0AAW0CKA7_9AGAR</name>